<comment type="caution">
    <text evidence="4">The sequence shown here is derived from an EMBL/GenBank/DDBJ whole genome shotgun (WGS) entry which is preliminary data.</text>
</comment>
<evidence type="ECO:0000256" key="3">
    <source>
        <dbReference type="ARBA" id="ARBA00023315"/>
    </source>
</evidence>
<sequence>MAASDSIPKQLHIEAMQSALPGQLTETGQSRAIAVVGAGPLCREALQSRLRVVLYYRKTGEDDSAEAVAAWAKESLSAALAEYPGLAGRLRNDREGDGFWDVKLNDAGVRLVQATAEVGMDEFLESEGREAMEEKLAYWADIDRDKPDVSALFYIQVTEFKGDGYSIGITCSLLLADPQLLARFLKQWALCHSQTVARAALTTTSIFHPSYFRKAKQRPVHLKSLALDSAAAATDPAAATVLFKFPWDPERRAPALAYSALAWLCVDEASRALEPGTGAAVSEFFLIVSDPVDDSMRVELCRKEERPSGGAGGFGRAANYMASWDELGLDGLALAEGNEPVHVSYRTVPSGRAGLVVVMLPPDDVDCAPELMVAATVPKRI</sequence>
<name>A0AAX6DHK2_IRIPA</name>
<dbReference type="GO" id="GO:0016747">
    <property type="term" value="F:acyltransferase activity, transferring groups other than amino-acyl groups"/>
    <property type="evidence" value="ECO:0007669"/>
    <property type="project" value="TreeGrafter"/>
</dbReference>
<evidence type="ECO:0000313" key="4">
    <source>
        <dbReference type="EMBL" id="KAJ6791272.1"/>
    </source>
</evidence>
<dbReference type="PANTHER" id="PTHR31642:SF299">
    <property type="entry name" value="OS02G0653400 PROTEIN"/>
    <property type="match status" value="1"/>
</dbReference>
<reference evidence="4" key="1">
    <citation type="journal article" date="2023" name="GigaByte">
        <title>Genome assembly of the bearded iris, Iris pallida Lam.</title>
        <authorList>
            <person name="Bruccoleri R.E."/>
            <person name="Oakeley E.J."/>
            <person name="Faust A.M.E."/>
            <person name="Altorfer M."/>
            <person name="Dessus-Babus S."/>
            <person name="Burckhardt D."/>
            <person name="Oertli M."/>
            <person name="Naumann U."/>
            <person name="Petersen F."/>
            <person name="Wong J."/>
        </authorList>
    </citation>
    <scope>NUCLEOTIDE SEQUENCE</scope>
    <source>
        <strain evidence="4">GSM-AAB239-AS_SAM_17_03QT</strain>
    </source>
</reference>
<dbReference type="InterPro" id="IPR023213">
    <property type="entry name" value="CAT-like_dom_sf"/>
</dbReference>
<dbReference type="EMBL" id="JANAVB010044420">
    <property type="protein sequence ID" value="KAJ6791272.1"/>
    <property type="molecule type" value="Genomic_DNA"/>
</dbReference>
<reference evidence="4" key="2">
    <citation type="submission" date="2023-04" db="EMBL/GenBank/DDBJ databases">
        <authorList>
            <person name="Bruccoleri R.E."/>
            <person name="Oakeley E.J."/>
            <person name="Faust A.-M."/>
            <person name="Dessus-Babus S."/>
            <person name="Altorfer M."/>
            <person name="Burckhardt D."/>
            <person name="Oertli M."/>
            <person name="Naumann U."/>
            <person name="Petersen F."/>
            <person name="Wong J."/>
        </authorList>
    </citation>
    <scope>NUCLEOTIDE SEQUENCE</scope>
    <source>
        <strain evidence="4">GSM-AAB239-AS_SAM_17_03QT</strain>
        <tissue evidence="4">Leaf</tissue>
    </source>
</reference>
<dbReference type="AlphaFoldDB" id="A0AAX6DHK2"/>
<comment type="similarity">
    <text evidence="1">Belongs to the plant acyltransferase family.</text>
</comment>
<keyword evidence="5" id="KW-1185">Reference proteome</keyword>
<evidence type="ECO:0000313" key="5">
    <source>
        <dbReference type="Proteomes" id="UP001140949"/>
    </source>
</evidence>
<evidence type="ECO:0000256" key="1">
    <source>
        <dbReference type="ARBA" id="ARBA00009861"/>
    </source>
</evidence>
<organism evidence="4 5">
    <name type="scientific">Iris pallida</name>
    <name type="common">Sweet iris</name>
    <dbReference type="NCBI Taxonomy" id="29817"/>
    <lineage>
        <taxon>Eukaryota</taxon>
        <taxon>Viridiplantae</taxon>
        <taxon>Streptophyta</taxon>
        <taxon>Embryophyta</taxon>
        <taxon>Tracheophyta</taxon>
        <taxon>Spermatophyta</taxon>
        <taxon>Magnoliopsida</taxon>
        <taxon>Liliopsida</taxon>
        <taxon>Asparagales</taxon>
        <taxon>Iridaceae</taxon>
        <taxon>Iridoideae</taxon>
        <taxon>Irideae</taxon>
        <taxon>Iris</taxon>
    </lineage>
</organism>
<gene>
    <name evidence="4" type="ORF">M6B38_243960</name>
</gene>
<protein>
    <recommendedName>
        <fullName evidence="6">HXXXD-type acyl-transferase family protein</fullName>
    </recommendedName>
</protein>
<keyword evidence="2" id="KW-0808">Transferase</keyword>
<proteinExistence type="inferred from homology"/>
<keyword evidence="3" id="KW-0012">Acyltransferase</keyword>
<dbReference type="Pfam" id="PF02458">
    <property type="entry name" value="Transferase"/>
    <property type="match status" value="1"/>
</dbReference>
<accession>A0AAX6DHK2</accession>
<dbReference type="PANTHER" id="PTHR31642">
    <property type="entry name" value="TRICHOTHECENE 3-O-ACETYLTRANSFERASE"/>
    <property type="match status" value="1"/>
</dbReference>
<dbReference type="Proteomes" id="UP001140949">
    <property type="component" value="Unassembled WGS sequence"/>
</dbReference>
<dbReference type="Gene3D" id="3.30.559.10">
    <property type="entry name" value="Chloramphenicol acetyltransferase-like domain"/>
    <property type="match status" value="1"/>
</dbReference>
<dbReference type="InterPro" id="IPR050317">
    <property type="entry name" value="Plant_Fungal_Acyltransferase"/>
</dbReference>
<evidence type="ECO:0000256" key="2">
    <source>
        <dbReference type="ARBA" id="ARBA00022679"/>
    </source>
</evidence>
<evidence type="ECO:0008006" key="6">
    <source>
        <dbReference type="Google" id="ProtNLM"/>
    </source>
</evidence>